<evidence type="ECO:0000313" key="1">
    <source>
        <dbReference type="EMBL" id="PXA69317.1"/>
    </source>
</evidence>
<accession>A0A2V3DWB5</accession>
<comment type="caution">
    <text evidence="1">The sequence shown here is derived from an EMBL/GenBank/DDBJ whole genome shotgun (WGS) entry which is preliminary data.</text>
</comment>
<dbReference type="SUPFAM" id="SSF53756">
    <property type="entry name" value="UDP-Glycosyltransferase/glycogen phosphorylase"/>
    <property type="match status" value="1"/>
</dbReference>
<dbReference type="GO" id="GO:0016740">
    <property type="term" value="F:transferase activity"/>
    <property type="evidence" value="ECO:0007669"/>
    <property type="project" value="UniProtKB-KW"/>
</dbReference>
<name>A0A2V3DWB5_9MICC</name>
<reference evidence="1 2" key="1">
    <citation type="submission" date="2018-05" db="EMBL/GenBank/DDBJ databases">
        <title>Genetic diversity of glacier-inhabiting Cryobacterium bacteria in China and description of Cryobacterium mengkeensis sp. nov. and Arthrobacter glacialis sp. nov.</title>
        <authorList>
            <person name="Liu Q."/>
            <person name="Xin Y.-H."/>
        </authorList>
    </citation>
    <scope>NUCLEOTIDE SEQUENCE [LARGE SCALE GENOMIC DNA]</scope>
    <source>
        <strain evidence="1 2">GP3</strain>
    </source>
</reference>
<gene>
    <name evidence="1" type="ORF">CVS29_01750</name>
</gene>
<sequence length="348" mass="38547">MRVLESFAEPRPTTNPYIVQLARALEQEPGCEVLTFSFKRALFAPYDVFHVHWPEVIYAGNRGLKGVARELLFAAVLARLQLSGKPVVRTRHNIAPHESLSRSQLLLEGWLERLTRVTITLNSSTGHGQDMPASTILHGHYRDWFAGIAVNEPTPGRITFFGLIRRYKGVETLLESFLKTELAGLTLSISGKAATEEISHNLLEMAQGDDRVEFDFRYLSDAELVASVTQAELVVLPYCAMHNSGAAMAALSLNRPVLLPDTPVNRLLQEEAGPGWVYLFRNELTAAAVEGTLMRLREHSPRTAPDLSARSWQSTGAEHLRVFENALDHQAKHGAGIHSRLAVNSDVG</sequence>
<dbReference type="Proteomes" id="UP000246303">
    <property type="component" value="Unassembled WGS sequence"/>
</dbReference>
<evidence type="ECO:0000313" key="2">
    <source>
        <dbReference type="Proteomes" id="UP000246303"/>
    </source>
</evidence>
<organism evidence="1 2">
    <name type="scientific">Arthrobacter psychrochitiniphilus</name>
    <dbReference type="NCBI Taxonomy" id="291045"/>
    <lineage>
        <taxon>Bacteria</taxon>
        <taxon>Bacillati</taxon>
        <taxon>Actinomycetota</taxon>
        <taxon>Actinomycetes</taxon>
        <taxon>Micrococcales</taxon>
        <taxon>Micrococcaceae</taxon>
        <taxon>Arthrobacter</taxon>
    </lineage>
</organism>
<dbReference type="EMBL" id="QHLZ01000001">
    <property type="protein sequence ID" value="PXA69317.1"/>
    <property type="molecule type" value="Genomic_DNA"/>
</dbReference>
<keyword evidence="1" id="KW-0808">Transferase</keyword>
<proteinExistence type="predicted"/>
<keyword evidence="2" id="KW-1185">Reference proteome</keyword>
<dbReference type="AlphaFoldDB" id="A0A2V3DWB5"/>
<protein>
    <submittedName>
        <fullName evidence="1">Glycosyl transferase</fullName>
    </submittedName>
</protein>
<dbReference type="Gene3D" id="3.40.50.2000">
    <property type="entry name" value="Glycogen Phosphorylase B"/>
    <property type="match status" value="1"/>
</dbReference>